<protein>
    <submittedName>
        <fullName evidence="1">Uncharacterized protein</fullName>
    </submittedName>
</protein>
<evidence type="ECO:0000313" key="1">
    <source>
        <dbReference type="EMBL" id="MPM95116.1"/>
    </source>
</evidence>
<dbReference type="AlphaFoldDB" id="A0A645E0N6"/>
<comment type="caution">
    <text evidence="1">The sequence shown here is derived from an EMBL/GenBank/DDBJ whole genome shotgun (WGS) entry which is preliminary data.</text>
</comment>
<reference evidence="1" key="1">
    <citation type="submission" date="2019-08" db="EMBL/GenBank/DDBJ databases">
        <authorList>
            <person name="Kucharzyk K."/>
            <person name="Murdoch R.W."/>
            <person name="Higgins S."/>
            <person name="Loffler F."/>
        </authorList>
    </citation>
    <scope>NUCLEOTIDE SEQUENCE</scope>
</reference>
<organism evidence="1">
    <name type="scientific">bioreactor metagenome</name>
    <dbReference type="NCBI Taxonomy" id="1076179"/>
    <lineage>
        <taxon>unclassified sequences</taxon>
        <taxon>metagenomes</taxon>
        <taxon>ecological metagenomes</taxon>
    </lineage>
</organism>
<accession>A0A645E0N6</accession>
<dbReference type="EMBL" id="VSSQ01041646">
    <property type="protein sequence ID" value="MPM95116.1"/>
    <property type="molecule type" value="Genomic_DNA"/>
</dbReference>
<name>A0A645E0N6_9ZZZZ</name>
<sequence>MLQTPKFNTLFLIPERRIIPASYRIGFFPVSKKEVDVGIISRNDSIFRQEPTVDGELLDIIVEFAMNDLPYRSGFVVADHSVDQRVHLAGDGKSHQFGIKPLFFEIAIAINTDFFKAVMNRGSVPESQKIAVIHGEFFGMNPL</sequence>
<proteinExistence type="predicted"/>
<gene>
    <name evidence="1" type="ORF">SDC9_142267</name>
</gene>